<keyword evidence="1" id="KW-0472">Membrane</keyword>
<dbReference type="RefSeq" id="WP_015159089.1">
    <property type="nucleotide sequence ID" value="NC_019697.1"/>
</dbReference>
<evidence type="ECO:0000313" key="3">
    <source>
        <dbReference type="Proteomes" id="UP000010366"/>
    </source>
</evidence>
<organism evidence="2 3">
    <name type="scientific">Chamaesiphon minutus (strain ATCC 27169 / PCC 6605)</name>
    <dbReference type="NCBI Taxonomy" id="1173020"/>
    <lineage>
        <taxon>Bacteria</taxon>
        <taxon>Bacillati</taxon>
        <taxon>Cyanobacteriota</taxon>
        <taxon>Cyanophyceae</taxon>
        <taxon>Gomontiellales</taxon>
        <taxon>Chamaesiphonaceae</taxon>
        <taxon>Chamaesiphon</taxon>
    </lineage>
</organism>
<name>K9UE55_CHAP6</name>
<evidence type="ECO:0000256" key="1">
    <source>
        <dbReference type="SAM" id="Phobius"/>
    </source>
</evidence>
<feature type="transmembrane region" description="Helical" evidence="1">
    <location>
        <begin position="134"/>
        <end position="161"/>
    </location>
</feature>
<dbReference type="KEGG" id="cmp:Cha6605_1797"/>
<dbReference type="AlphaFoldDB" id="K9UE55"/>
<dbReference type="EMBL" id="CP003600">
    <property type="protein sequence ID" value="AFY92918.1"/>
    <property type="molecule type" value="Genomic_DNA"/>
</dbReference>
<keyword evidence="3" id="KW-1185">Reference proteome</keyword>
<dbReference type="STRING" id="1173020.Cha6605_1797"/>
<proteinExistence type="predicted"/>
<dbReference type="Proteomes" id="UP000010366">
    <property type="component" value="Chromosome"/>
</dbReference>
<keyword evidence="1" id="KW-0812">Transmembrane</keyword>
<keyword evidence="1" id="KW-1133">Transmembrane helix</keyword>
<gene>
    <name evidence="2" type="ORF">Cha6605_1797</name>
</gene>
<reference evidence="2 3" key="1">
    <citation type="submission" date="2012-05" db="EMBL/GenBank/DDBJ databases">
        <title>Finished chromosome of genome of Chamaesiphon sp. PCC 6605.</title>
        <authorList>
            <consortium name="US DOE Joint Genome Institute"/>
            <person name="Gugger M."/>
            <person name="Coursin T."/>
            <person name="Rippka R."/>
            <person name="Tandeau De Marsac N."/>
            <person name="Huntemann M."/>
            <person name="Wei C.-L."/>
            <person name="Han J."/>
            <person name="Detter J.C."/>
            <person name="Han C."/>
            <person name="Tapia R."/>
            <person name="Chen A."/>
            <person name="Kyrpides N."/>
            <person name="Mavromatis K."/>
            <person name="Markowitz V."/>
            <person name="Szeto E."/>
            <person name="Ivanova N."/>
            <person name="Pagani I."/>
            <person name="Pati A."/>
            <person name="Goodwin L."/>
            <person name="Nordberg H.P."/>
            <person name="Cantor M.N."/>
            <person name="Hua S.X."/>
            <person name="Woyke T."/>
            <person name="Kerfeld C.A."/>
        </authorList>
    </citation>
    <scope>NUCLEOTIDE SEQUENCE [LARGE SCALE GENOMIC DNA]</scope>
    <source>
        <strain evidence="3">ATCC 27169 / PCC 6605</strain>
    </source>
</reference>
<dbReference type="HOGENOM" id="CLU_1243486_0_0_3"/>
<sequence length="222" mass="24081">MVKVNRTENNDQPQAIEKLRAQVKPDEFQTVAHKLAALRGMGLNDEALEVAGTYAHAARIAGSLDSIAVAMPKLLDDTVEQIQLKQDKRDEAMIKILYQQQDQGQARSAEAAKTIDTATKRLIGQSGVSRLHKWVFGAIGGSIGVSVGLTIGVLIAFFVLFPNQLRQARAGDGAILEWLATPDGKLLYQTFKSGNRSVRACVKKAAVQTKGTKNLVCQITLN</sequence>
<evidence type="ECO:0000313" key="2">
    <source>
        <dbReference type="EMBL" id="AFY92918.1"/>
    </source>
</evidence>
<accession>K9UE55</accession>
<protein>
    <submittedName>
        <fullName evidence="2">Uncharacterized protein</fullName>
    </submittedName>
</protein>